<accession>A0A1Q9LBV8</accession>
<evidence type="ECO:0000313" key="3">
    <source>
        <dbReference type="Proteomes" id="UP000186040"/>
    </source>
</evidence>
<dbReference type="SUPFAM" id="SSF48452">
    <property type="entry name" value="TPR-like"/>
    <property type="match status" value="2"/>
</dbReference>
<dbReference type="Proteomes" id="UP000186040">
    <property type="component" value="Unassembled WGS sequence"/>
</dbReference>
<organism evidence="2 3">
    <name type="scientific">Actinokineospora bangkokensis</name>
    <dbReference type="NCBI Taxonomy" id="1193682"/>
    <lineage>
        <taxon>Bacteria</taxon>
        <taxon>Bacillati</taxon>
        <taxon>Actinomycetota</taxon>
        <taxon>Actinomycetes</taxon>
        <taxon>Pseudonocardiales</taxon>
        <taxon>Pseudonocardiaceae</taxon>
        <taxon>Actinokineospora</taxon>
    </lineage>
</organism>
<feature type="transmembrane region" description="Helical" evidence="1">
    <location>
        <begin position="235"/>
        <end position="256"/>
    </location>
</feature>
<dbReference type="AlphaFoldDB" id="A0A1Q9LBV8"/>
<dbReference type="OrthoDB" id="3686302at2"/>
<dbReference type="Gene3D" id="1.25.40.10">
    <property type="entry name" value="Tetratricopeptide repeat domain"/>
    <property type="match status" value="2"/>
</dbReference>
<keyword evidence="1" id="KW-0812">Transmembrane</keyword>
<reference evidence="2 3" key="1">
    <citation type="submission" date="2016-10" db="EMBL/GenBank/DDBJ databases">
        <title>The Draft Genome Sequence of Actinokineospora bangkokensis 44EHWT reveals the biosynthetic pathway of antifungal compounds Thailandins with unusual extender unit butylmalonyl-CoA.</title>
        <authorList>
            <person name="Greule A."/>
            <person name="Intra B."/>
            <person name="Flemming S."/>
            <person name="Rommel M.G."/>
            <person name="Panbangred W."/>
            <person name="Bechthold A."/>
        </authorList>
    </citation>
    <scope>NUCLEOTIDE SEQUENCE [LARGE SCALE GENOMIC DNA]</scope>
    <source>
        <strain evidence="2 3">44EHW</strain>
    </source>
</reference>
<keyword evidence="1" id="KW-1133">Transmembrane helix</keyword>
<feature type="transmembrane region" description="Helical" evidence="1">
    <location>
        <begin position="276"/>
        <end position="299"/>
    </location>
</feature>
<dbReference type="RefSeq" id="WP_075978693.1">
    <property type="nucleotide sequence ID" value="NZ_MKQR01000032.1"/>
</dbReference>
<gene>
    <name evidence="2" type="ORF">BJP25_05370</name>
</gene>
<name>A0A1Q9LBV8_9PSEU</name>
<keyword evidence="1" id="KW-0472">Membrane</keyword>
<dbReference type="EMBL" id="MKQR01000032">
    <property type="protein sequence ID" value="OLR89511.1"/>
    <property type="molecule type" value="Genomic_DNA"/>
</dbReference>
<evidence type="ECO:0000256" key="1">
    <source>
        <dbReference type="SAM" id="Phobius"/>
    </source>
</evidence>
<dbReference type="InterPro" id="IPR011990">
    <property type="entry name" value="TPR-like_helical_dom_sf"/>
</dbReference>
<keyword evidence="3" id="KW-1185">Reference proteome</keyword>
<sequence length="331" mass="35109">MAEPIDAVLSEAAQLTAAGRPEAAISLLKPVLVVHPDNPTAWCRLAAALFDAGQPELCLDAAKRAITLGERSWAHRLASLALGELGRYEEAAVSAREAARRDPDDWRAHVALAEAHGPREPLAALAAARRAVEVAPEEARPHEVLGSAALWAEELPLAKRAFLDTLRLDPGNDEVRERLAGLAHVRAAQADPGPQVPFGRAQRIALWLVLRRCSAWLLVGGFVLLVAGAPRPSPLLVWFGLALLLAVGGLGVHGFLGLPRVSRLPLPQLWARMPLFCVGAGLLGVGALSLVAWVLGLAFGARDVVLLWPGLAAAVLALGACWAGLARMRMR</sequence>
<feature type="transmembrane region" description="Helical" evidence="1">
    <location>
        <begin position="305"/>
        <end position="325"/>
    </location>
</feature>
<proteinExistence type="predicted"/>
<dbReference type="STRING" id="1193682.BJP25_05370"/>
<dbReference type="SMART" id="SM00028">
    <property type="entry name" value="TPR"/>
    <property type="match status" value="4"/>
</dbReference>
<protein>
    <submittedName>
        <fullName evidence="2">Uncharacterized protein</fullName>
    </submittedName>
</protein>
<evidence type="ECO:0000313" key="2">
    <source>
        <dbReference type="EMBL" id="OLR89511.1"/>
    </source>
</evidence>
<comment type="caution">
    <text evidence="2">The sequence shown here is derived from an EMBL/GenBank/DDBJ whole genome shotgun (WGS) entry which is preliminary data.</text>
</comment>
<dbReference type="InterPro" id="IPR019734">
    <property type="entry name" value="TPR_rpt"/>
</dbReference>
<feature type="transmembrane region" description="Helical" evidence="1">
    <location>
        <begin position="209"/>
        <end position="229"/>
    </location>
</feature>
<dbReference type="Pfam" id="PF14559">
    <property type="entry name" value="TPR_19"/>
    <property type="match status" value="1"/>
</dbReference>